<dbReference type="GO" id="GO:0005634">
    <property type="term" value="C:nucleus"/>
    <property type="evidence" value="ECO:0007669"/>
    <property type="project" value="UniProtKB-SubCell"/>
</dbReference>
<comment type="similarity">
    <text evidence="2">Belongs to the TEC1 family.</text>
</comment>
<feature type="DNA-binding region" description="TEA" evidence="6">
    <location>
        <begin position="104"/>
        <end position="178"/>
    </location>
</feature>
<gene>
    <name evidence="9" type="ORF">DM02DRAFT_630328</name>
</gene>
<evidence type="ECO:0000256" key="4">
    <source>
        <dbReference type="ARBA" id="ARBA00023163"/>
    </source>
</evidence>
<dbReference type="GO" id="GO:0000981">
    <property type="term" value="F:DNA-binding transcription factor activity, RNA polymerase II-specific"/>
    <property type="evidence" value="ECO:0007669"/>
    <property type="project" value="TreeGrafter"/>
</dbReference>
<dbReference type="PANTHER" id="PTHR11834">
    <property type="entry name" value="TRANSCRIPTIONAL ENHANCER FACTOR TEF RELATED"/>
    <property type="match status" value="1"/>
</dbReference>
<name>A0A2V1DL82_9PLEO</name>
<evidence type="ECO:0000313" key="9">
    <source>
        <dbReference type="EMBL" id="PVH98383.1"/>
    </source>
</evidence>
<reference evidence="9 10" key="1">
    <citation type="journal article" date="2018" name="Sci. Rep.">
        <title>Comparative genomics provides insights into the lifestyle and reveals functional heterogeneity of dark septate endophytic fungi.</title>
        <authorList>
            <person name="Knapp D.G."/>
            <person name="Nemeth J.B."/>
            <person name="Barry K."/>
            <person name="Hainaut M."/>
            <person name="Henrissat B."/>
            <person name="Johnson J."/>
            <person name="Kuo A."/>
            <person name="Lim J.H.P."/>
            <person name="Lipzen A."/>
            <person name="Nolan M."/>
            <person name="Ohm R.A."/>
            <person name="Tamas L."/>
            <person name="Grigoriev I.V."/>
            <person name="Spatafora J.W."/>
            <person name="Nagy L.G."/>
            <person name="Kovacs G.M."/>
        </authorList>
    </citation>
    <scope>NUCLEOTIDE SEQUENCE [LARGE SCALE GENOMIC DNA]</scope>
    <source>
        <strain evidence="9 10">DSE2036</strain>
    </source>
</reference>
<keyword evidence="3" id="KW-0805">Transcription regulation</keyword>
<dbReference type="EMBL" id="KZ805415">
    <property type="protein sequence ID" value="PVH98383.1"/>
    <property type="molecule type" value="Genomic_DNA"/>
</dbReference>
<keyword evidence="5" id="KW-0539">Nucleus</keyword>
<evidence type="ECO:0000313" key="10">
    <source>
        <dbReference type="Proteomes" id="UP000244855"/>
    </source>
</evidence>
<organism evidence="9 10">
    <name type="scientific">Periconia macrospinosa</name>
    <dbReference type="NCBI Taxonomy" id="97972"/>
    <lineage>
        <taxon>Eukaryota</taxon>
        <taxon>Fungi</taxon>
        <taxon>Dikarya</taxon>
        <taxon>Ascomycota</taxon>
        <taxon>Pezizomycotina</taxon>
        <taxon>Dothideomycetes</taxon>
        <taxon>Pleosporomycetidae</taxon>
        <taxon>Pleosporales</taxon>
        <taxon>Massarineae</taxon>
        <taxon>Periconiaceae</taxon>
        <taxon>Periconia</taxon>
    </lineage>
</organism>
<dbReference type="InterPro" id="IPR038096">
    <property type="entry name" value="TEA/ATTS_sf"/>
</dbReference>
<sequence>MELHHNSCLLSSTLAEHDTSMLSNALQVGSANRGVAYIENRTTTLAGNDDSTRLRKHFGGDLDCHFGYHRSEAEVEKELKRVIGILATCEEYQKYRERQPTLKKNDKEQKWPYQREVAFFRALIRWQPMGRRKHMQEGELRGRNMLVAKSIENETGEECTRKHVSSHVQVLKKKLVNCPEVLAYMPPTQKEEAMSRKSRHRSNHSRSRHHSSRHDEAQNHNGSHPYYGHLASSVAGLSRLQRSRDHTLYSVADFGMLLGVGEGHQKRVVHRFTELGRNARLDDVHVRDTTSWHKQFPEFNFHRTEELKNRSVLICDATIKIMTIPSGAELSITFDLGAPPELSECDDLECSTRFFEDGKPVRQDDNSCKIKQAGKVVEKHMEPKGGLRIKFGAGFFGAGFWACQLQKMGNILRKTSEEDQHTRAKYEAIVRRELQQLTAAQDIYRVKDGESKCLLTILWRFGQTRSSNEPGRIKWRAVSFERPQDKMHIKDEDLDKVFGPLMTTHITETTGPTSPIPASSSLMYPSLPLEFNHPFPPNPPALDLDQITLDNLTSDFSHSASTTSSLGHSFSQLQTLSSLSDSRNLSNTQSQVLEDANDFDFTGGQIAITGCLEPTTHLGPYIPYETQLNTQGFSSGSLSSAVADFEQAAHHAMQTNTTFEDLALSISMNTASTAANMTDYVAAPKPSWPHPSLIAQLGDAAEQYSDLMAQATEGGGQMDIGGVLDHGDGSHNRGSFNGGGGGGLWKLGSAFGEDDTGVGAAMGGVEVVGGGGQDCSSSSRKDSLVGKGGGGADGGVLGIMELLQQSTGEEKFRGY</sequence>
<evidence type="ECO:0000256" key="1">
    <source>
        <dbReference type="ARBA" id="ARBA00004123"/>
    </source>
</evidence>
<dbReference type="Proteomes" id="UP000244855">
    <property type="component" value="Unassembled WGS sequence"/>
</dbReference>
<dbReference type="GO" id="GO:0005667">
    <property type="term" value="C:transcription regulator complex"/>
    <property type="evidence" value="ECO:0007669"/>
    <property type="project" value="TreeGrafter"/>
</dbReference>
<dbReference type="SMART" id="SM00426">
    <property type="entry name" value="TEA"/>
    <property type="match status" value="1"/>
</dbReference>
<evidence type="ECO:0000256" key="2">
    <source>
        <dbReference type="ARBA" id="ARBA00008421"/>
    </source>
</evidence>
<feature type="region of interest" description="Disordered" evidence="7">
    <location>
        <begin position="770"/>
        <end position="789"/>
    </location>
</feature>
<dbReference type="AlphaFoldDB" id="A0A2V1DL82"/>
<evidence type="ECO:0000256" key="3">
    <source>
        <dbReference type="ARBA" id="ARBA00023015"/>
    </source>
</evidence>
<keyword evidence="10" id="KW-1185">Reference proteome</keyword>
<dbReference type="PROSITE" id="PS51088">
    <property type="entry name" value="TEA_2"/>
    <property type="match status" value="1"/>
</dbReference>
<accession>A0A2V1DL82</accession>
<feature type="domain" description="TEA" evidence="8">
    <location>
        <begin position="104"/>
        <end position="178"/>
    </location>
</feature>
<dbReference type="Pfam" id="PF01285">
    <property type="entry name" value="TEA"/>
    <property type="match status" value="1"/>
</dbReference>
<keyword evidence="4" id="KW-0804">Transcription</keyword>
<dbReference type="GO" id="GO:0000978">
    <property type="term" value="F:RNA polymerase II cis-regulatory region sequence-specific DNA binding"/>
    <property type="evidence" value="ECO:0007669"/>
    <property type="project" value="TreeGrafter"/>
</dbReference>
<dbReference type="Gene3D" id="6.10.20.40">
    <property type="entry name" value="TEA/ATTS domain"/>
    <property type="match status" value="1"/>
</dbReference>
<feature type="region of interest" description="Disordered" evidence="7">
    <location>
        <begin position="187"/>
        <end position="228"/>
    </location>
</feature>
<evidence type="ECO:0000256" key="7">
    <source>
        <dbReference type="SAM" id="MobiDB-lite"/>
    </source>
</evidence>
<comment type="subcellular location">
    <subcellularLocation>
        <location evidence="1">Nucleus</location>
    </subcellularLocation>
</comment>
<dbReference type="PANTHER" id="PTHR11834:SF0">
    <property type="entry name" value="PROTEIN SCALLOPED"/>
    <property type="match status" value="1"/>
</dbReference>
<proteinExistence type="inferred from homology"/>
<dbReference type="InterPro" id="IPR000818">
    <property type="entry name" value="TEA/ATTS_dom"/>
</dbReference>
<protein>
    <recommendedName>
        <fullName evidence="8">TEA domain-containing protein</fullName>
    </recommendedName>
</protein>
<dbReference type="InterPro" id="IPR050937">
    <property type="entry name" value="TEC1_TEAD_TF"/>
</dbReference>
<evidence type="ECO:0000256" key="6">
    <source>
        <dbReference type="PROSITE-ProRule" id="PRU00505"/>
    </source>
</evidence>
<evidence type="ECO:0000259" key="8">
    <source>
        <dbReference type="PROSITE" id="PS51088"/>
    </source>
</evidence>
<evidence type="ECO:0000256" key="5">
    <source>
        <dbReference type="ARBA" id="ARBA00023242"/>
    </source>
</evidence>
<feature type="compositionally biased region" description="Basic residues" evidence="7">
    <location>
        <begin position="196"/>
        <end position="212"/>
    </location>
</feature>
<dbReference type="STRING" id="97972.A0A2V1DL82"/>
<dbReference type="OrthoDB" id="10006572at2759"/>